<evidence type="ECO:0000256" key="1">
    <source>
        <dbReference type="SAM" id="MobiDB-lite"/>
    </source>
</evidence>
<dbReference type="EMBL" id="JACTNZ010000010">
    <property type="protein sequence ID" value="KAG5528939.1"/>
    <property type="molecule type" value="Genomic_DNA"/>
</dbReference>
<name>A0AAV6IM57_9ERIC</name>
<accession>A0AAV6IM57</accession>
<feature type="compositionally biased region" description="Acidic residues" evidence="1">
    <location>
        <begin position="90"/>
        <end position="109"/>
    </location>
</feature>
<dbReference type="InterPro" id="IPR023393">
    <property type="entry name" value="START-like_dom_sf"/>
</dbReference>
<proteinExistence type="predicted"/>
<dbReference type="InterPro" id="IPR005031">
    <property type="entry name" value="COQ10_START"/>
</dbReference>
<dbReference type="PANTHER" id="PTHR34060">
    <property type="entry name" value="POLYKETIDE CYCLASE / DEHYDRASE AND LIPID TRANSPORT PROTEIN"/>
    <property type="match status" value="1"/>
</dbReference>
<evidence type="ECO:0000313" key="4">
    <source>
        <dbReference type="Proteomes" id="UP000823749"/>
    </source>
</evidence>
<protein>
    <recommendedName>
        <fullName evidence="2">Coenzyme Q-binding protein COQ10 START domain-containing protein</fullName>
    </recommendedName>
</protein>
<feature type="region of interest" description="Disordered" evidence="1">
    <location>
        <begin position="83"/>
        <end position="121"/>
    </location>
</feature>
<dbReference type="SUPFAM" id="SSF55961">
    <property type="entry name" value="Bet v1-like"/>
    <property type="match status" value="1"/>
</dbReference>
<keyword evidence="4" id="KW-1185">Reference proteome</keyword>
<reference evidence="3" key="1">
    <citation type="submission" date="2020-08" db="EMBL/GenBank/DDBJ databases">
        <title>Plant Genome Project.</title>
        <authorList>
            <person name="Zhang R.-G."/>
        </authorList>
    </citation>
    <scope>NUCLEOTIDE SEQUENCE</scope>
    <source>
        <strain evidence="3">WSP0</strain>
        <tissue evidence="3">Leaf</tissue>
    </source>
</reference>
<dbReference type="PANTHER" id="PTHR34060:SF1">
    <property type="entry name" value="POLYKETIDE CYCLASE _ DEHYDRASE AND LIPID TRANSPORT PROTEIN"/>
    <property type="match status" value="1"/>
</dbReference>
<dbReference type="Gene3D" id="3.30.530.20">
    <property type="match status" value="1"/>
</dbReference>
<evidence type="ECO:0000313" key="3">
    <source>
        <dbReference type="EMBL" id="KAG5528940.1"/>
    </source>
</evidence>
<dbReference type="AlphaFoldDB" id="A0AAV6IM57"/>
<comment type="caution">
    <text evidence="3">The sequence shown here is derived from an EMBL/GenBank/DDBJ whole genome shotgun (WGS) entry which is preliminary data.</text>
</comment>
<sequence length="379" mass="42752">MQMHAFSVCLDWLFPPPHALPCPQLQLLFPQAASSSISSIIPPSFSSLPTTRIINSRSFVARKPTAPSSQPFHANSRKIESTTLFGNNDDASDDVDVGGDDNREEDDSDLSGGMGLLSVDRSSGDDDIEIEIEEIRKNSRRIRSRIPIDVSLQTVWNILTEYEKLADFIPGLAVSQVIERRGNFVRLFQIGQQNLAFGLIFNAKGTIDCYEKPLENLPSGHRREIEFKMIEGDFKLFEGKWSIEQYSIERCEVADSSEGQESHTTLSYVVDVEPKLWLPVRLVEGRLCREITVNLSCIRVEAQKASHDIPAIYGFSLQSSSIFCFLKHPVTDHDSYGIFWSSRILLFALSRLKFISSCRRIFTSMIDLKKNCALFLSMV</sequence>
<gene>
    <name evidence="3" type="ORF">RHGRI_029559</name>
</gene>
<dbReference type="Pfam" id="PF03364">
    <property type="entry name" value="Polyketide_cyc"/>
    <property type="match status" value="1"/>
</dbReference>
<dbReference type="EMBL" id="JACTNZ010000010">
    <property type="protein sequence ID" value="KAG5528940.1"/>
    <property type="molecule type" value="Genomic_DNA"/>
</dbReference>
<evidence type="ECO:0000259" key="2">
    <source>
        <dbReference type="Pfam" id="PF03364"/>
    </source>
</evidence>
<organism evidence="3 4">
    <name type="scientific">Rhododendron griersonianum</name>
    <dbReference type="NCBI Taxonomy" id="479676"/>
    <lineage>
        <taxon>Eukaryota</taxon>
        <taxon>Viridiplantae</taxon>
        <taxon>Streptophyta</taxon>
        <taxon>Embryophyta</taxon>
        <taxon>Tracheophyta</taxon>
        <taxon>Spermatophyta</taxon>
        <taxon>Magnoliopsida</taxon>
        <taxon>eudicotyledons</taxon>
        <taxon>Gunneridae</taxon>
        <taxon>Pentapetalae</taxon>
        <taxon>asterids</taxon>
        <taxon>Ericales</taxon>
        <taxon>Ericaceae</taxon>
        <taxon>Ericoideae</taxon>
        <taxon>Rhodoreae</taxon>
        <taxon>Rhododendron</taxon>
    </lineage>
</organism>
<dbReference type="Proteomes" id="UP000823749">
    <property type="component" value="Chromosome 10"/>
</dbReference>
<dbReference type="CDD" id="cd08866">
    <property type="entry name" value="SRPBCC_11"/>
    <property type="match status" value="1"/>
</dbReference>
<feature type="domain" description="Coenzyme Q-binding protein COQ10 START" evidence="2">
    <location>
        <begin position="148"/>
        <end position="291"/>
    </location>
</feature>